<evidence type="ECO:0000313" key="3">
    <source>
        <dbReference type="Proteomes" id="UP001303889"/>
    </source>
</evidence>
<protein>
    <recommendedName>
        <fullName evidence="1">Peptidase C1A papain C-terminal domain-containing protein</fullName>
    </recommendedName>
</protein>
<reference evidence="2" key="2">
    <citation type="submission" date="2023-05" db="EMBL/GenBank/DDBJ databases">
        <authorList>
            <consortium name="Lawrence Berkeley National Laboratory"/>
            <person name="Steindorff A."/>
            <person name="Hensen N."/>
            <person name="Bonometti L."/>
            <person name="Westerberg I."/>
            <person name="Brannstrom I.O."/>
            <person name="Guillou S."/>
            <person name="Cros-Aarteil S."/>
            <person name="Calhoun S."/>
            <person name="Haridas S."/>
            <person name="Kuo A."/>
            <person name="Mondo S."/>
            <person name="Pangilinan J."/>
            <person name="Riley R."/>
            <person name="Labutti K."/>
            <person name="Andreopoulos B."/>
            <person name="Lipzen A."/>
            <person name="Chen C."/>
            <person name="Yanf M."/>
            <person name="Daum C."/>
            <person name="Ng V."/>
            <person name="Clum A."/>
            <person name="Ohm R."/>
            <person name="Martin F."/>
            <person name="Silar P."/>
            <person name="Natvig D."/>
            <person name="Lalanne C."/>
            <person name="Gautier V."/>
            <person name="Ament-Velasquez S.L."/>
            <person name="Kruys A."/>
            <person name="Hutchinson M.I."/>
            <person name="Powell A.J."/>
            <person name="Barry K."/>
            <person name="Miller A.N."/>
            <person name="Grigoriev I.V."/>
            <person name="Debuchy R."/>
            <person name="Gladieux P."/>
            <person name="Thoren M.H."/>
            <person name="Johannesson H."/>
        </authorList>
    </citation>
    <scope>NUCLEOTIDE SEQUENCE</scope>
    <source>
        <strain evidence="2">CBS 103.79</strain>
    </source>
</reference>
<dbReference type="Pfam" id="PF00112">
    <property type="entry name" value="Peptidase_C1"/>
    <property type="match status" value="1"/>
</dbReference>
<evidence type="ECO:0000313" key="2">
    <source>
        <dbReference type="EMBL" id="KAK3896376.1"/>
    </source>
</evidence>
<evidence type="ECO:0000259" key="1">
    <source>
        <dbReference type="Pfam" id="PF00112"/>
    </source>
</evidence>
<dbReference type="GO" id="GO:0006508">
    <property type="term" value="P:proteolysis"/>
    <property type="evidence" value="ECO:0007669"/>
    <property type="project" value="InterPro"/>
</dbReference>
<feature type="non-terminal residue" evidence="2">
    <location>
        <position position="118"/>
    </location>
</feature>
<dbReference type="Proteomes" id="UP001303889">
    <property type="component" value="Unassembled WGS sequence"/>
</dbReference>
<feature type="domain" description="Peptidase C1A papain C-terminal" evidence="1">
    <location>
        <begin position="9"/>
        <end position="61"/>
    </location>
</feature>
<dbReference type="InterPro" id="IPR000668">
    <property type="entry name" value="Peptidase_C1A_C"/>
</dbReference>
<name>A0AAN6RNI3_9PEZI</name>
<keyword evidence="3" id="KW-1185">Reference proteome</keyword>
<accession>A0AAN6RNI3</accession>
<dbReference type="GO" id="GO:0008234">
    <property type="term" value="F:cysteine-type peptidase activity"/>
    <property type="evidence" value="ECO:0007669"/>
    <property type="project" value="InterPro"/>
</dbReference>
<dbReference type="SUPFAM" id="SSF54001">
    <property type="entry name" value="Cysteine proteinases"/>
    <property type="match status" value="1"/>
</dbReference>
<dbReference type="Gene3D" id="3.90.70.10">
    <property type="entry name" value="Cysteine proteinases"/>
    <property type="match status" value="1"/>
</dbReference>
<comment type="caution">
    <text evidence="2">The sequence shown here is derived from an EMBL/GenBank/DDBJ whole genome shotgun (WGS) entry which is preliminary data.</text>
</comment>
<feature type="non-terminal residue" evidence="2">
    <location>
        <position position="1"/>
    </location>
</feature>
<gene>
    <name evidence="2" type="ORF">C8A05DRAFT_40114</name>
</gene>
<reference evidence="2" key="1">
    <citation type="journal article" date="2023" name="Mol. Phylogenet. Evol.">
        <title>Genome-scale phylogeny and comparative genomics of the fungal order Sordariales.</title>
        <authorList>
            <person name="Hensen N."/>
            <person name="Bonometti L."/>
            <person name="Westerberg I."/>
            <person name="Brannstrom I.O."/>
            <person name="Guillou S."/>
            <person name="Cros-Aarteil S."/>
            <person name="Calhoun S."/>
            <person name="Haridas S."/>
            <person name="Kuo A."/>
            <person name="Mondo S."/>
            <person name="Pangilinan J."/>
            <person name="Riley R."/>
            <person name="LaButti K."/>
            <person name="Andreopoulos B."/>
            <person name="Lipzen A."/>
            <person name="Chen C."/>
            <person name="Yan M."/>
            <person name="Daum C."/>
            <person name="Ng V."/>
            <person name="Clum A."/>
            <person name="Steindorff A."/>
            <person name="Ohm R.A."/>
            <person name="Martin F."/>
            <person name="Silar P."/>
            <person name="Natvig D.O."/>
            <person name="Lalanne C."/>
            <person name="Gautier V."/>
            <person name="Ament-Velasquez S.L."/>
            <person name="Kruys A."/>
            <person name="Hutchinson M.I."/>
            <person name="Powell A.J."/>
            <person name="Barry K."/>
            <person name="Miller A.N."/>
            <person name="Grigoriev I.V."/>
            <person name="Debuchy R."/>
            <person name="Gladieux P."/>
            <person name="Hiltunen Thoren M."/>
            <person name="Johannesson H."/>
        </authorList>
    </citation>
    <scope>NUCLEOTIDE SEQUENCE</scope>
    <source>
        <strain evidence="2">CBS 103.79</strain>
    </source>
</reference>
<sequence length="118" mass="12828">PTAETGEGAVYKLDGVSEKTGNHLAVVVGYDDTMQAWILKNSWGKGWGKDGFVYFAYDNANIDGWSKYGVANVNPDPWAQRRHQTGNVMQSGNGATHRNLELLISDASSTGISHVSRD</sequence>
<proteinExistence type="predicted"/>
<dbReference type="EMBL" id="MU856742">
    <property type="protein sequence ID" value="KAK3896376.1"/>
    <property type="molecule type" value="Genomic_DNA"/>
</dbReference>
<dbReference type="InterPro" id="IPR038765">
    <property type="entry name" value="Papain-like_cys_pep_sf"/>
</dbReference>
<dbReference type="AlphaFoldDB" id="A0AAN6RNI3"/>
<organism evidence="2 3">
    <name type="scientific">Staphylotrichum tortipilum</name>
    <dbReference type="NCBI Taxonomy" id="2831512"/>
    <lineage>
        <taxon>Eukaryota</taxon>
        <taxon>Fungi</taxon>
        <taxon>Dikarya</taxon>
        <taxon>Ascomycota</taxon>
        <taxon>Pezizomycotina</taxon>
        <taxon>Sordariomycetes</taxon>
        <taxon>Sordariomycetidae</taxon>
        <taxon>Sordariales</taxon>
        <taxon>Chaetomiaceae</taxon>
        <taxon>Staphylotrichum</taxon>
    </lineage>
</organism>